<dbReference type="InterPro" id="IPR049830">
    <property type="entry name" value="HndD"/>
</dbReference>
<evidence type="ECO:0000256" key="5">
    <source>
        <dbReference type="ARBA" id="ARBA00022714"/>
    </source>
</evidence>
<keyword evidence="17" id="KW-0560">Oxidoreductase</keyword>
<dbReference type="Gene3D" id="3.10.20.740">
    <property type="match status" value="1"/>
</dbReference>
<dbReference type="NCBIfam" id="NF040763">
    <property type="entry name" value="FeFe_hydrog_A6"/>
    <property type="match status" value="1"/>
</dbReference>
<keyword evidence="10" id="KW-0411">Iron-sulfur</keyword>
<dbReference type="RefSeq" id="WP_025436648.1">
    <property type="nucleotide sequence ID" value="NZ_CP007453.1"/>
</dbReference>
<evidence type="ECO:0000256" key="1">
    <source>
        <dbReference type="ARBA" id="ARBA00001966"/>
    </source>
</evidence>
<comment type="similarity">
    <text evidence="3">Belongs to the complex I 75 kDa subunit family.</text>
</comment>
<dbReference type="InterPro" id="IPR004108">
    <property type="entry name" value="Fe_hydrogenase_lsu_C"/>
</dbReference>
<dbReference type="eggNOG" id="COG3383">
    <property type="taxonomic scope" value="Bacteria"/>
</dbReference>
<sequence>MEKVSIRIDGIRVEVPKDSTVLQAARSIGINIPTLCYLEGVNKTGACRMCLVEIEGERGLQTSCTLPVKEDMSVITRSRRIREARKENMQLILANHNSDCLSCSKNTSCELQKMCEDLGMYGVLMRMQALKPVDDRSPCIVRDPNKCILCGRCIAVCKNVQGIGVLSMAERGLDTEILPAFGNSFEEAPCIFCGQCINACPTAALTEKSEIDKVWEALEDKDLHVVVQVAPAVRAALGEEFGMPIGTSVTRQMYTSLRMLGFDKIFDTNFAADLTILEEGTELLERIKSGGKLPMITSCSPGWIRYIEIYHSDLLEHVSSCKSPQQMMGSVLKTYYAQLNGLDPKKIFSVSVMPCTAKKYEASKEEMAGDHGRDVDAVLTTRELARMIKEASLDFASLEPSDADEIFGDYTGAGVIFGATGGVMEAAIRTVADILEGAEIEDIEYEAVRGLEGVKEASVAVGGLTVKVAVAHGTDNARKLLELIREGKADYHFIEVMACPGGCVNGGGQPYVSPFEREKFNVMQLRAGALYKEDAELPLRKSHLNPSVQKLYSDFLGKPGSHKSHEFLHTSYRKRNQF</sequence>
<dbReference type="InterPro" id="IPR050340">
    <property type="entry name" value="Cytosolic_Fe-S_CAF"/>
</dbReference>
<evidence type="ECO:0000313" key="17">
    <source>
        <dbReference type="EMBL" id="AHM57771.1"/>
    </source>
</evidence>
<reference evidence="17 18" key="1">
    <citation type="journal article" date="2014" name="Genome Announc.">
        <title>Complete Genome Sequence of Amino Acid-Utilizing Eubacterium acidaminophilum al-2 (DSM 3953).</title>
        <authorList>
            <person name="Poehlein A."/>
            <person name="Andreesen J.R."/>
            <person name="Daniel R."/>
        </authorList>
    </citation>
    <scope>NUCLEOTIDE SEQUENCE [LARGE SCALE GENOMIC DNA]</scope>
    <source>
        <strain evidence="17 18">DSM 3953</strain>
        <plasmid evidence="18">Plasmid EAL2_808p</plasmid>
    </source>
</reference>
<dbReference type="Gene3D" id="4.10.260.20">
    <property type="entry name" value="Iron hydrogenase, small subunit"/>
    <property type="match status" value="1"/>
</dbReference>
<evidence type="ECO:0000259" key="16">
    <source>
        <dbReference type="PROSITE" id="PS51839"/>
    </source>
</evidence>
<keyword evidence="12" id="KW-0472">Membrane</keyword>
<dbReference type="PROSITE" id="PS51379">
    <property type="entry name" value="4FE4S_FER_2"/>
    <property type="match status" value="2"/>
</dbReference>
<dbReference type="InterPro" id="IPR036010">
    <property type="entry name" value="2Fe-2S_ferredoxin-like_sf"/>
</dbReference>
<dbReference type="InterPro" id="IPR013352">
    <property type="entry name" value="Fe_hydrogenase_subset"/>
</dbReference>
<dbReference type="GO" id="GO:0051539">
    <property type="term" value="F:4 iron, 4 sulfur cluster binding"/>
    <property type="evidence" value="ECO:0007669"/>
    <property type="project" value="UniProtKB-KW"/>
</dbReference>
<feature type="domain" description="4Fe-4S His(Cys)3-ligated-type" evidence="16">
    <location>
        <begin position="80"/>
        <end position="119"/>
    </location>
</feature>
<dbReference type="GO" id="GO:0051537">
    <property type="term" value="F:2 iron, 2 sulfur cluster binding"/>
    <property type="evidence" value="ECO:0007669"/>
    <property type="project" value="UniProtKB-KW"/>
</dbReference>
<evidence type="ECO:0000256" key="7">
    <source>
        <dbReference type="ARBA" id="ARBA00022737"/>
    </source>
</evidence>
<keyword evidence="18" id="KW-1185">Reference proteome</keyword>
<dbReference type="PANTHER" id="PTHR11615">
    <property type="entry name" value="NITRATE, FORMATE, IRON DEHYDROGENASE"/>
    <property type="match status" value="1"/>
</dbReference>
<dbReference type="Gene3D" id="3.30.70.20">
    <property type="match status" value="1"/>
</dbReference>
<dbReference type="Gene3D" id="3.40.50.1780">
    <property type="match status" value="1"/>
</dbReference>
<evidence type="ECO:0000256" key="9">
    <source>
        <dbReference type="ARBA" id="ARBA00023004"/>
    </source>
</evidence>
<comment type="subcellular location">
    <subcellularLocation>
        <location evidence="2">Membrane</location>
    </subcellularLocation>
</comment>
<dbReference type="GO" id="GO:0008137">
    <property type="term" value="F:NADH dehydrogenase (ubiquinone) activity"/>
    <property type="evidence" value="ECO:0007669"/>
    <property type="project" value="InterPro"/>
</dbReference>
<evidence type="ECO:0000256" key="13">
    <source>
        <dbReference type="ARBA" id="ARBA00034078"/>
    </source>
</evidence>
<dbReference type="Proteomes" id="UP000019591">
    <property type="component" value="Plasmid EAL2_808p"/>
</dbReference>
<dbReference type="GO" id="GO:0042773">
    <property type="term" value="P:ATP synthesis coupled electron transport"/>
    <property type="evidence" value="ECO:0007669"/>
    <property type="project" value="InterPro"/>
</dbReference>
<evidence type="ECO:0000256" key="3">
    <source>
        <dbReference type="ARBA" id="ARBA00005404"/>
    </source>
</evidence>
<keyword evidence="6" id="KW-0479">Metal-binding</keyword>
<dbReference type="SUPFAM" id="SSF54862">
    <property type="entry name" value="4Fe-4S ferredoxins"/>
    <property type="match status" value="1"/>
</dbReference>
<dbReference type="OrthoDB" id="9805142at2"/>
<feature type="domain" description="4Fe-4S ferredoxin-type" evidence="15">
    <location>
        <begin position="138"/>
        <end position="168"/>
    </location>
</feature>
<dbReference type="PATRIC" id="fig|1286171.3.peg.2443"/>
<comment type="cofactor">
    <cofactor evidence="1">
        <name>[4Fe-4S] cluster</name>
        <dbReference type="ChEBI" id="CHEBI:49883"/>
    </cofactor>
</comment>
<comment type="cofactor">
    <cofactor evidence="13">
        <name>[2Fe-2S] cluster</name>
        <dbReference type="ChEBI" id="CHEBI:190135"/>
    </cofactor>
</comment>
<evidence type="ECO:0000256" key="2">
    <source>
        <dbReference type="ARBA" id="ARBA00004370"/>
    </source>
</evidence>
<dbReference type="Pfam" id="PF13510">
    <property type="entry name" value="Fer2_4"/>
    <property type="match status" value="1"/>
</dbReference>
<dbReference type="GO" id="GO:0016020">
    <property type="term" value="C:membrane"/>
    <property type="evidence" value="ECO:0007669"/>
    <property type="project" value="UniProtKB-SubCell"/>
</dbReference>
<dbReference type="EMBL" id="CP007453">
    <property type="protein sequence ID" value="AHM57771.1"/>
    <property type="molecule type" value="Genomic_DNA"/>
</dbReference>
<keyword evidence="17" id="KW-0614">Plasmid</keyword>
<evidence type="ECO:0000256" key="4">
    <source>
        <dbReference type="ARBA" id="ARBA00022485"/>
    </source>
</evidence>
<dbReference type="Pfam" id="PF10588">
    <property type="entry name" value="NADH-G_4Fe-4S_3"/>
    <property type="match status" value="1"/>
</dbReference>
<dbReference type="InterPro" id="IPR019574">
    <property type="entry name" value="NADH_UbQ_OxRdtase_Gsu_4Fe4S-bd"/>
</dbReference>
<evidence type="ECO:0000256" key="6">
    <source>
        <dbReference type="ARBA" id="ARBA00022723"/>
    </source>
</evidence>
<evidence type="ECO:0000313" key="18">
    <source>
        <dbReference type="Proteomes" id="UP000019591"/>
    </source>
</evidence>
<dbReference type="KEGG" id="eac:EAL2_808p02660"/>
<evidence type="ECO:0000256" key="8">
    <source>
        <dbReference type="ARBA" id="ARBA00022967"/>
    </source>
</evidence>
<dbReference type="PROSITE" id="PS51085">
    <property type="entry name" value="2FE2S_FER_2"/>
    <property type="match status" value="1"/>
</dbReference>
<dbReference type="GO" id="GO:0008901">
    <property type="term" value="F:ferredoxin hydrogenase activity"/>
    <property type="evidence" value="ECO:0007669"/>
    <property type="project" value="UniProtKB-EC"/>
</dbReference>
<dbReference type="Pfam" id="PF12838">
    <property type="entry name" value="Fer4_7"/>
    <property type="match status" value="1"/>
</dbReference>
<evidence type="ECO:0000259" key="14">
    <source>
        <dbReference type="PROSITE" id="PS51085"/>
    </source>
</evidence>
<geneLocation type="plasmid" evidence="17 18">
    <name>EAL2_808p</name>
</geneLocation>
<dbReference type="AlphaFoldDB" id="W8UAE8"/>
<evidence type="ECO:0000256" key="10">
    <source>
        <dbReference type="ARBA" id="ARBA00023014"/>
    </source>
</evidence>
<dbReference type="HOGENOM" id="CLU_018240_2_1_9"/>
<dbReference type="PROSITE" id="PS00641">
    <property type="entry name" value="COMPLEX1_75K_1"/>
    <property type="match status" value="1"/>
</dbReference>
<dbReference type="InterPro" id="IPR003149">
    <property type="entry name" value="Fe_hydrogenase_ssu"/>
</dbReference>
<dbReference type="InterPro" id="IPR000283">
    <property type="entry name" value="NADH_UbQ_OxRdtase_75kDa_su_CS"/>
</dbReference>
<keyword evidence="9" id="KW-0408">Iron</keyword>
<dbReference type="PROSITE" id="PS51839">
    <property type="entry name" value="4FE4S_HC3"/>
    <property type="match status" value="1"/>
</dbReference>
<gene>
    <name evidence="17" type="ORF">EAL2_808p02660</name>
</gene>
<keyword evidence="8" id="KW-1278">Translocase</keyword>
<dbReference type="SUPFAM" id="SSF53920">
    <property type="entry name" value="Fe-only hydrogenase"/>
    <property type="match status" value="1"/>
</dbReference>
<dbReference type="Pfam" id="PF02256">
    <property type="entry name" value="Fe_hyd_SSU"/>
    <property type="match status" value="1"/>
</dbReference>
<protein>
    <submittedName>
        <fullName evidence="17">Iron hydrogenase 1</fullName>
        <ecNumber evidence="17">1.12.7.2</ecNumber>
    </submittedName>
</protein>
<dbReference type="NCBIfam" id="TIGR02512">
    <property type="entry name" value="FeFe_hydrog_A"/>
    <property type="match status" value="1"/>
</dbReference>
<accession>W8UAE8</accession>
<keyword evidence="5" id="KW-0001">2Fe-2S</keyword>
<evidence type="ECO:0000256" key="11">
    <source>
        <dbReference type="ARBA" id="ARBA00023027"/>
    </source>
</evidence>
<dbReference type="PROSITE" id="PS00198">
    <property type="entry name" value="4FE4S_FER_1"/>
    <property type="match status" value="1"/>
</dbReference>
<feature type="domain" description="2Fe-2S ferredoxin-type" evidence="14">
    <location>
        <begin position="2"/>
        <end position="80"/>
    </location>
</feature>
<proteinExistence type="inferred from homology"/>
<keyword evidence="4" id="KW-0004">4Fe-4S</keyword>
<dbReference type="InterPro" id="IPR009016">
    <property type="entry name" value="Fe_hydrogenase"/>
</dbReference>
<dbReference type="InterPro" id="IPR001041">
    <property type="entry name" value="2Fe-2S_ferredoxin-type"/>
</dbReference>
<dbReference type="SMART" id="SM00929">
    <property type="entry name" value="NADH-G_4Fe-4S_3"/>
    <property type="match status" value="1"/>
</dbReference>
<dbReference type="Pfam" id="PF02906">
    <property type="entry name" value="Fe_hyd_lg_C"/>
    <property type="match status" value="1"/>
</dbReference>
<evidence type="ECO:0000256" key="12">
    <source>
        <dbReference type="ARBA" id="ARBA00023136"/>
    </source>
</evidence>
<dbReference type="eggNOG" id="COG4624">
    <property type="taxonomic scope" value="Bacteria"/>
</dbReference>
<dbReference type="InterPro" id="IPR017896">
    <property type="entry name" value="4Fe4S_Fe-S-bd"/>
</dbReference>
<keyword evidence="7" id="KW-0677">Repeat</keyword>
<dbReference type="FunFam" id="3.30.70.20:FF:000035">
    <property type="entry name" value="Iron hydrogenase 1"/>
    <property type="match status" value="1"/>
</dbReference>
<dbReference type="SMART" id="SM00902">
    <property type="entry name" value="Fe_hyd_SSU"/>
    <property type="match status" value="1"/>
</dbReference>
<dbReference type="InterPro" id="IPR036991">
    <property type="entry name" value="Fe_hydrogenase_ssu_sf"/>
</dbReference>
<dbReference type="CDD" id="cd00207">
    <property type="entry name" value="fer2"/>
    <property type="match status" value="1"/>
</dbReference>
<feature type="domain" description="4Fe-4S ferredoxin-type" evidence="15">
    <location>
        <begin position="181"/>
        <end position="210"/>
    </location>
</feature>
<dbReference type="Gene3D" id="3.40.950.10">
    <property type="entry name" value="Fe-only Hydrogenase (Larger Subunit), Chain L, domain 3"/>
    <property type="match status" value="1"/>
</dbReference>
<dbReference type="EC" id="1.12.7.2" evidence="17"/>
<dbReference type="InterPro" id="IPR017900">
    <property type="entry name" value="4Fe4S_Fe_S_CS"/>
</dbReference>
<dbReference type="SUPFAM" id="SSF54292">
    <property type="entry name" value="2Fe-2S ferredoxin-like"/>
    <property type="match status" value="1"/>
</dbReference>
<organism evidence="17 18">
    <name type="scientific">Peptoclostridium acidaminophilum DSM 3953</name>
    <dbReference type="NCBI Taxonomy" id="1286171"/>
    <lineage>
        <taxon>Bacteria</taxon>
        <taxon>Bacillati</taxon>
        <taxon>Bacillota</taxon>
        <taxon>Clostridia</taxon>
        <taxon>Peptostreptococcales</taxon>
        <taxon>Peptoclostridiaceae</taxon>
        <taxon>Peptoclostridium</taxon>
    </lineage>
</organism>
<keyword evidence="11" id="KW-0520">NAD</keyword>
<dbReference type="FunFam" id="3.10.20.740:FF:000004">
    <property type="entry name" value="NADH-quinone oxidoreductase"/>
    <property type="match status" value="1"/>
</dbReference>
<evidence type="ECO:0000259" key="15">
    <source>
        <dbReference type="PROSITE" id="PS51379"/>
    </source>
</evidence>
<name>W8UAE8_PEPAC</name>
<dbReference type="GO" id="GO:0005506">
    <property type="term" value="F:iron ion binding"/>
    <property type="evidence" value="ECO:0007669"/>
    <property type="project" value="InterPro"/>
</dbReference>